<evidence type="ECO:0000313" key="2">
    <source>
        <dbReference type="Proteomes" id="UP000474104"/>
    </source>
</evidence>
<dbReference type="EMBL" id="VIRB01000003">
    <property type="protein sequence ID" value="NDO67325.1"/>
    <property type="molecule type" value="Genomic_DNA"/>
</dbReference>
<proteinExistence type="predicted"/>
<organism evidence="1 2">
    <name type="scientific">Schaedlerella arabinosiphila</name>
    <dbReference type="NCBI Taxonomy" id="2044587"/>
    <lineage>
        <taxon>Bacteria</taxon>
        <taxon>Bacillati</taxon>
        <taxon>Bacillota</taxon>
        <taxon>Clostridia</taxon>
        <taxon>Lachnospirales</taxon>
        <taxon>Lachnospiraceae</taxon>
        <taxon>Schaedlerella</taxon>
    </lineage>
</organism>
<name>A0A9X5C4D6_9FIRM</name>
<sequence>MLILKYERRNFFGKHVYTEDNIYDQTKEDVKKAFLFLSRNHDVTIEIQEEHTVYFWDCVDDFDNRKLTVRKFFTDKIGYEEEKKPFESVKKEIYKEY</sequence>
<dbReference type="OrthoDB" id="2052579at2"/>
<gene>
    <name evidence="1" type="ORF">FMM80_00665</name>
</gene>
<dbReference type="RefSeq" id="WP_004068541.1">
    <property type="nucleotide sequence ID" value="NZ_VIRB01000003.1"/>
</dbReference>
<dbReference type="AlphaFoldDB" id="A0A9X5C4D6"/>
<dbReference type="Proteomes" id="UP000474104">
    <property type="component" value="Unassembled WGS sequence"/>
</dbReference>
<comment type="caution">
    <text evidence="1">The sequence shown here is derived from an EMBL/GenBank/DDBJ whole genome shotgun (WGS) entry which is preliminary data.</text>
</comment>
<reference evidence="1 2" key="1">
    <citation type="submission" date="2019-07" db="EMBL/GenBank/DDBJ databases">
        <title>Draft genome sequences of 15 bacterial species constituting the stable defined intestinal microbiota of the GM15 gnotobiotic mouse model.</title>
        <authorList>
            <person name="Elie C."/>
            <person name="Mathieu A."/>
            <person name="Saliou A."/>
            <person name="Darnaud M."/>
            <person name="Leulier F."/>
            <person name="Tamellini A."/>
        </authorList>
    </citation>
    <scope>NUCLEOTIDE SEQUENCE [LARGE SCALE GENOMIC DNA]</scope>
    <source>
        <strain evidence="2">ASF 502</strain>
    </source>
</reference>
<evidence type="ECO:0000313" key="1">
    <source>
        <dbReference type="EMBL" id="NDO67325.1"/>
    </source>
</evidence>
<accession>A0A9X5C4D6</accession>
<protein>
    <submittedName>
        <fullName evidence="1">Uncharacterized protein</fullName>
    </submittedName>
</protein>